<organism evidence="1 2">
    <name type="scientific">Trachymyrmex cornetzi</name>
    <dbReference type="NCBI Taxonomy" id="471704"/>
    <lineage>
        <taxon>Eukaryota</taxon>
        <taxon>Metazoa</taxon>
        <taxon>Ecdysozoa</taxon>
        <taxon>Arthropoda</taxon>
        <taxon>Hexapoda</taxon>
        <taxon>Insecta</taxon>
        <taxon>Pterygota</taxon>
        <taxon>Neoptera</taxon>
        <taxon>Endopterygota</taxon>
        <taxon>Hymenoptera</taxon>
        <taxon>Apocrita</taxon>
        <taxon>Aculeata</taxon>
        <taxon>Formicoidea</taxon>
        <taxon>Formicidae</taxon>
        <taxon>Myrmicinae</taxon>
        <taxon>Trachymyrmex</taxon>
    </lineage>
</organism>
<sequence length="116" mass="12933">MAPPFPQPLRANVGFDIDKLKLLSTSGRLFAHSTLRNLDDISGINGSSQLHRPYELKFLNATLLSTRPRATSNDVREALSPLTIAAVDFLPPHGKKRMEFDDIKAFALRFILVSLM</sequence>
<proteinExistence type="predicted"/>
<dbReference type="Proteomes" id="UP000078492">
    <property type="component" value="Unassembled WGS sequence"/>
</dbReference>
<accession>A0A151IUL5</accession>
<name>A0A151IUL5_9HYME</name>
<dbReference type="AlphaFoldDB" id="A0A151IUL5"/>
<evidence type="ECO:0000313" key="1">
    <source>
        <dbReference type="EMBL" id="KYN10965.1"/>
    </source>
</evidence>
<dbReference type="EMBL" id="KQ980968">
    <property type="protein sequence ID" value="KYN10965.1"/>
    <property type="molecule type" value="Genomic_DNA"/>
</dbReference>
<gene>
    <name evidence="1" type="ORF">ALC57_16891</name>
</gene>
<evidence type="ECO:0000313" key="2">
    <source>
        <dbReference type="Proteomes" id="UP000078492"/>
    </source>
</evidence>
<reference evidence="1 2" key="1">
    <citation type="submission" date="2015-09" db="EMBL/GenBank/DDBJ databases">
        <title>Trachymyrmex cornetzi WGS genome.</title>
        <authorList>
            <person name="Nygaard S."/>
            <person name="Hu H."/>
            <person name="Boomsma J."/>
            <person name="Zhang G."/>
        </authorList>
    </citation>
    <scope>NUCLEOTIDE SEQUENCE [LARGE SCALE GENOMIC DNA]</scope>
    <source>
        <strain evidence="1">Tcor2-1</strain>
        <tissue evidence="1">Whole body</tissue>
    </source>
</reference>
<keyword evidence="2" id="KW-1185">Reference proteome</keyword>
<protein>
    <submittedName>
        <fullName evidence="1">Uncharacterized protein</fullName>
    </submittedName>
</protein>